<accession>A0A0F9SNQ5</accession>
<evidence type="ECO:0000256" key="1">
    <source>
        <dbReference type="SAM" id="Phobius"/>
    </source>
</evidence>
<sequence>MDAVNKKIAIAISLIGLVLIILMISTEFLEFMWFKALFGLWVFVFCSSVYRLTPLFKSRNRLEDFIQRDAQHLLLFSLMGFFDKKHGPDWLFIESIERITTKDDELIIYSNNERQISVSLPAKKAELDSFIKRILTDSEKQNITFS</sequence>
<proteinExistence type="predicted"/>
<organism evidence="2">
    <name type="scientific">marine sediment metagenome</name>
    <dbReference type="NCBI Taxonomy" id="412755"/>
    <lineage>
        <taxon>unclassified sequences</taxon>
        <taxon>metagenomes</taxon>
        <taxon>ecological metagenomes</taxon>
    </lineage>
</organism>
<gene>
    <name evidence="2" type="ORF">LCGC14_0495890</name>
</gene>
<keyword evidence="1" id="KW-1133">Transmembrane helix</keyword>
<feature type="transmembrane region" description="Helical" evidence="1">
    <location>
        <begin position="7"/>
        <end position="25"/>
    </location>
</feature>
<feature type="transmembrane region" description="Helical" evidence="1">
    <location>
        <begin position="31"/>
        <end position="52"/>
    </location>
</feature>
<name>A0A0F9SNQ5_9ZZZZ</name>
<evidence type="ECO:0000313" key="2">
    <source>
        <dbReference type="EMBL" id="KKN64002.1"/>
    </source>
</evidence>
<keyword evidence="1" id="KW-0472">Membrane</keyword>
<dbReference type="AlphaFoldDB" id="A0A0F9SNQ5"/>
<reference evidence="2" key="1">
    <citation type="journal article" date="2015" name="Nature">
        <title>Complex archaea that bridge the gap between prokaryotes and eukaryotes.</title>
        <authorList>
            <person name="Spang A."/>
            <person name="Saw J.H."/>
            <person name="Jorgensen S.L."/>
            <person name="Zaremba-Niedzwiedzka K."/>
            <person name="Martijn J."/>
            <person name="Lind A.E."/>
            <person name="van Eijk R."/>
            <person name="Schleper C."/>
            <person name="Guy L."/>
            <person name="Ettema T.J."/>
        </authorList>
    </citation>
    <scope>NUCLEOTIDE SEQUENCE</scope>
</reference>
<evidence type="ECO:0008006" key="3">
    <source>
        <dbReference type="Google" id="ProtNLM"/>
    </source>
</evidence>
<dbReference type="EMBL" id="LAZR01000570">
    <property type="protein sequence ID" value="KKN64002.1"/>
    <property type="molecule type" value="Genomic_DNA"/>
</dbReference>
<protein>
    <recommendedName>
        <fullName evidence="3">YcxB-like protein domain-containing protein</fullName>
    </recommendedName>
</protein>
<comment type="caution">
    <text evidence="2">The sequence shown here is derived from an EMBL/GenBank/DDBJ whole genome shotgun (WGS) entry which is preliminary data.</text>
</comment>
<keyword evidence="1" id="KW-0812">Transmembrane</keyword>